<dbReference type="PANTHER" id="PTHR31061">
    <property type="entry name" value="LD22376P"/>
    <property type="match status" value="1"/>
</dbReference>
<keyword evidence="2" id="KW-0012">Acyltransferase</keyword>
<dbReference type="Proteomes" id="UP001589828">
    <property type="component" value="Unassembled WGS sequence"/>
</dbReference>
<feature type="transmembrane region" description="Helical" evidence="1">
    <location>
        <begin position="339"/>
        <end position="362"/>
    </location>
</feature>
<dbReference type="RefSeq" id="WP_377021592.1">
    <property type="nucleotide sequence ID" value="NZ_JBHLTS010000017.1"/>
</dbReference>
<protein>
    <submittedName>
        <fullName evidence="2">Acyltransferase family protein</fullName>
    </submittedName>
</protein>
<feature type="transmembrane region" description="Helical" evidence="1">
    <location>
        <begin position="263"/>
        <end position="286"/>
    </location>
</feature>
<evidence type="ECO:0000256" key="1">
    <source>
        <dbReference type="SAM" id="Phobius"/>
    </source>
</evidence>
<dbReference type="PANTHER" id="PTHR31061:SF24">
    <property type="entry name" value="LD22376P"/>
    <property type="match status" value="1"/>
</dbReference>
<feature type="transmembrane region" description="Helical" evidence="1">
    <location>
        <begin position="154"/>
        <end position="171"/>
    </location>
</feature>
<feature type="transmembrane region" description="Helical" evidence="1">
    <location>
        <begin position="128"/>
        <end position="147"/>
    </location>
</feature>
<feature type="transmembrane region" description="Helical" evidence="1">
    <location>
        <begin position="12"/>
        <end position="30"/>
    </location>
</feature>
<feature type="transmembrane region" description="Helical" evidence="1">
    <location>
        <begin position="237"/>
        <end position="257"/>
    </location>
</feature>
<gene>
    <name evidence="2" type="ORF">ACFFGT_05970</name>
</gene>
<comment type="caution">
    <text evidence="2">The sequence shown here is derived from an EMBL/GenBank/DDBJ whole genome shotgun (WGS) entry which is preliminary data.</text>
</comment>
<feature type="transmembrane region" description="Helical" evidence="1">
    <location>
        <begin position="202"/>
        <end position="225"/>
    </location>
</feature>
<keyword evidence="3" id="KW-1185">Reference proteome</keyword>
<feature type="transmembrane region" description="Helical" evidence="1">
    <location>
        <begin position="98"/>
        <end position="116"/>
    </location>
</feature>
<dbReference type="GO" id="GO:0016746">
    <property type="term" value="F:acyltransferase activity"/>
    <property type="evidence" value="ECO:0007669"/>
    <property type="project" value="UniProtKB-KW"/>
</dbReference>
<evidence type="ECO:0000313" key="2">
    <source>
        <dbReference type="EMBL" id="MFC0513734.1"/>
    </source>
</evidence>
<organism evidence="2 3">
    <name type="scientific">Mucilaginibacter angelicae</name>
    <dbReference type="NCBI Taxonomy" id="869718"/>
    <lineage>
        <taxon>Bacteria</taxon>
        <taxon>Pseudomonadati</taxon>
        <taxon>Bacteroidota</taxon>
        <taxon>Sphingobacteriia</taxon>
        <taxon>Sphingobacteriales</taxon>
        <taxon>Sphingobacteriaceae</taxon>
        <taxon>Mucilaginibacter</taxon>
    </lineage>
</organism>
<sequence>MANPTYFAEPRQRLLSLDFMRGFIMILLILEGTGLFEKLDAATAGTGFNVVVQQFFHHPWNGLRFWDLVQPGFMFIAGAAMAYSLHRQQEQGVPWRQSFIKILKRSALLLFWGIWTRAVKPEGLNFELWNVLAQLAFTTLMAFLIFSWSIKNQILFSLFLLVLTEILYRFTNVSGFNQPFTDQHNFGNYIDLLLVHKISKGGWVTINFIPTACHTIWGMMAGSLLLSNKPAGLKLKWLMMTGIILLALGYINGATLTPIVKRIATSSFVLVSGGWCLVALAFLYWWNDIKGHTRYAWIVTVVGMNSLFIYLFIETISGGINEYVNHITIAFLTPTHLPVLFIGIIASALTFLLEWFLCWYMFRKKVFIKI</sequence>
<accession>A0ABV6L1X6</accession>
<keyword evidence="2" id="KW-0808">Transferase</keyword>
<keyword evidence="1" id="KW-1133">Transmembrane helix</keyword>
<reference evidence="2 3" key="1">
    <citation type="submission" date="2024-09" db="EMBL/GenBank/DDBJ databases">
        <authorList>
            <person name="Sun Q."/>
            <person name="Mori K."/>
        </authorList>
    </citation>
    <scope>NUCLEOTIDE SEQUENCE [LARGE SCALE GENOMIC DNA]</scope>
    <source>
        <strain evidence="2 3">NCAIM B.02415</strain>
    </source>
</reference>
<keyword evidence="1" id="KW-0472">Membrane</keyword>
<evidence type="ECO:0000313" key="3">
    <source>
        <dbReference type="Proteomes" id="UP001589828"/>
    </source>
</evidence>
<keyword evidence="1" id="KW-0812">Transmembrane</keyword>
<feature type="transmembrane region" description="Helical" evidence="1">
    <location>
        <begin position="68"/>
        <end position="86"/>
    </location>
</feature>
<feature type="transmembrane region" description="Helical" evidence="1">
    <location>
        <begin position="295"/>
        <end position="313"/>
    </location>
</feature>
<dbReference type="EMBL" id="JBHLTS010000017">
    <property type="protein sequence ID" value="MFC0513734.1"/>
    <property type="molecule type" value="Genomic_DNA"/>
</dbReference>
<name>A0ABV6L1X6_9SPHI</name>
<proteinExistence type="predicted"/>